<keyword evidence="4" id="KW-0677">Repeat</keyword>
<dbReference type="Gene3D" id="3.80.10.10">
    <property type="entry name" value="Ribonuclease Inhibitor"/>
    <property type="match status" value="2"/>
</dbReference>
<dbReference type="Pfam" id="PF14484">
    <property type="entry name" value="FISNA"/>
    <property type="match status" value="1"/>
</dbReference>
<dbReference type="Gene3D" id="2.60.120.920">
    <property type="match status" value="1"/>
</dbReference>
<dbReference type="Gene3D" id="3.40.50.300">
    <property type="entry name" value="P-loop containing nucleotide triphosphate hydrolases"/>
    <property type="match status" value="1"/>
</dbReference>
<evidence type="ECO:0000256" key="3">
    <source>
        <dbReference type="ARBA" id="ARBA00022614"/>
    </source>
</evidence>
<dbReference type="InterPro" id="IPR007111">
    <property type="entry name" value="NACHT_NTPase"/>
</dbReference>
<dbReference type="GO" id="GO:0005524">
    <property type="term" value="F:ATP binding"/>
    <property type="evidence" value="ECO:0007669"/>
    <property type="project" value="UniProtKB-KW"/>
</dbReference>
<dbReference type="FunFam" id="3.40.50.300:FF:001524">
    <property type="entry name" value="Si:dkey-126g1.7"/>
    <property type="match status" value="1"/>
</dbReference>
<dbReference type="AlphaFoldDB" id="A0A8C5GNV0"/>
<dbReference type="SMART" id="SM00589">
    <property type="entry name" value="PRY"/>
    <property type="match status" value="1"/>
</dbReference>
<dbReference type="SMART" id="SM01288">
    <property type="entry name" value="FISNA"/>
    <property type="match status" value="1"/>
</dbReference>
<dbReference type="InterPro" id="IPR051261">
    <property type="entry name" value="NLR"/>
</dbReference>
<evidence type="ECO:0000259" key="8">
    <source>
        <dbReference type="PROSITE" id="PS50837"/>
    </source>
</evidence>
<keyword evidence="3" id="KW-0433">Leucine-rich repeat</keyword>
<dbReference type="InterPro" id="IPR027417">
    <property type="entry name" value="P-loop_NTPase"/>
</dbReference>
<dbReference type="InterPro" id="IPR029495">
    <property type="entry name" value="NACHT-assoc"/>
</dbReference>
<dbReference type="InterPro" id="IPR001870">
    <property type="entry name" value="B30.2/SPRY"/>
</dbReference>
<reference evidence="9" key="2">
    <citation type="submission" date="2025-09" db="UniProtKB">
        <authorList>
            <consortium name="Ensembl"/>
        </authorList>
    </citation>
    <scope>IDENTIFICATION</scope>
</reference>
<dbReference type="InterPro" id="IPR043136">
    <property type="entry name" value="B30.2/SPRY_sf"/>
</dbReference>
<accession>A0A8C5GNV0</accession>
<evidence type="ECO:0000256" key="4">
    <source>
        <dbReference type="ARBA" id="ARBA00022737"/>
    </source>
</evidence>
<keyword evidence="2" id="KW-0963">Cytoplasm</keyword>
<dbReference type="Pfam" id="PF00622">
    <property type="entry name" value="SPRY"/>
    <property type="match status" value="1"/>
</dbReference>
<dbReference type="InterPro" id="IPR001611">
    <property type="entry name" value="Leu-rich_rpt"/>
</dbReference>
<dbReference type="SMART" id="SM00368">
    <property type="entry name" value="LRR_RI"/>
    <property type="match status" value="6"/>
</dbReference>
<dbReference type="InterPro" id="IPR041267">
    <property type="entry name" value="NLRP_HD2"/>
</dbReference>
<dbReference type="Proteomes" id="UP000694680">
    <property type="component" value="Unassembled WGS sequence"/>
</dbReference>
<dbReference type="Pfam" id="PF17776">
    <property type="entry name" value="NLRC4_HD2"/>
    <property type="match status" value="1"/>
</dbReference>
<dbReference type="PROSITE" id="PS50837">
    <property type="entry name" value="NACHT"/>
    <property type="match status" value="1"/>
</dbReference>
<dbReference type="InterPro" id="IPR006574">
    <property type="entry name" value="PRY"/>
</dbReference>
<evidence type="ECO:0000259" key="7">
    <source>
        <dbReference type="PROSITE" id="PS50188"/>
    </source>
</evidence>
<evidence type="ECO:0000256" key="6">
    <source>
        <dbReference type="ARBA" id="ARBA00022840"/>
    </source>
</evidence>
<keyword evidence="5" id="KW-0547">Nucleotide-binding</keyword>
<protein>
    <recommendedName>
        <fullName evidence="11">NACHT, LRR and PYD domains-containing protein 12-like</fullName>
    </recommendedName>
</protein>
<name>A0A8C5GNV0_GOUWI</name>
<dbReference type="Pfam" id="PF05729">
    <property type="entry name" value="NACHT"/>
    <property type="match status" value="1"/>
</dbReference>
<keyword evidence="6" id="KW-0067">ATP-binding</keyword>
<proteinExistence type="predicted"/>
<dbReference type="InterPro" id="IPR041075">
    <property type="entry name" value="NOD1/2_WH"/>
</dbReference>
<organism evidence="9 10">
    <name type="scientific">Gouania willdenowi</name>
    <name type="common">Blunt-snouted clingfish</name>
    <name type="synonym">Lepadogaster willdenowi</name>
    <dbReference type="NCBI Taxonomy" id="441366"/>
    <lineage>
        <taxon>Eukaryota</taxon>
        <taxon>Metazoa</taxon>
        <taxon>Chordata</taxon>
        <taxon>Craniata</taxon>
        <taxon>Vertebrata</taxon>
        <taxon>Euteleostomi</taxon>
        <taxon>Actinopterygii</taxon>
        <taxon>Neopterygii</taxon>
        <taxon>Teleostei</taxon>
        <taxon>Neoteleostei</taxon>
        <taxon>Acanthomorphata</taxon>
        <taxon>Ovalentaria</taxon>
        <taxon>Blenniimorphae</taxon>
        <taxon>Blenniiformes</taxon>
        <taxon>Gobiesocoidei</taxon>
        <taxon>Gobiesocidae</taxon>
        <taxon>Gobiesocinae</taxon>
        <taxon>Gouania</taxon>
    </lineage>
</organism>
<evidence type="ECO:0000313" key="10">
    <source>
        <dbReference type="Proteomes" id="UP000694680"/>
    </source>
</evidence>
<keyword evidence="10" id="KW-1185">Reference proteome</keyword>
<dbReference type="InterPro" id="IPR032675">
    <property type="entry name" value="LRR_dom_sf"/>
</dbReference>
<dbReference type="InterPro" id="IPR013320">
    <property type="entry name" value="ConA-like_dom_sf"/>
</dbReference>
<sequence length="976" mass="109204">MKQEELAERLQSICFHSGTNASQYKHELKSKLKKKFQCVSEGVANAGSPTLLKEIYAELYITEGGGGEVNQEHEVIRIETASRRSDTAERAITLEELFKAPPGRPRPIRTVMTKGVAGIGKTLLTHKFTVDWAEDKAQQEVHYTFPLTFRELNVLRGRSFSLVGLVDHFFSGSKEAGICSFQDFLVLFILDGLDECRLPLDFLSTQTQTDVSESTSVEVLLINLIRGELLPSARLWITTRPAAANQIPSECVDMVTEVRGFTDPQKEEYFRRRSTDEEQVSRIMSHIRTCRSLHIMCHIPLFCWITATVLEDMLKSREEGELPRTLTQIYSHYVVLQNKVKMVKFDGGAATDQHWSPQNREMMESLGKLAFEQLQKGKLIFYESDLRECGMDLRAASVCSGVFTQVFREESSLYQDKVFTFIHLSLQEFLAALHVHQIFISSKVNLLEHKPLNLPHSGGQPDFNLLHQSAVDEALRSPNGHLDLFLRFLLGLSLPTNQRLIQGLLTQTGSDSQTNQRTVKYIKKKLSERLSTERSINLFHCLNEVNDHSLLEQIQQYMRSGSLSTEELSPAQWSALVFILLSSQEHLDFLDLKRFSPSEEAFLKLLPVIKASKNVELSSCGLSERSCAALSSVLSSQSSSVKHLDLSNNDLQDSGVKLLCDGLKSPHCKLDSLRLSSCGLSERSCAALSSVLSSQSSSVKHLDLSNNDLQDSGVKLLCEGLKSPHCKLDSLSLSGCVITEVGGASLAAALSSNSSSVRELDLSYNHPGDSAVKLFLSSTLDSLGVADHGGEQRIKAGVRKYFCHIHLDTNSINRNLRLSDNNRMVTRVKEEELYPHHQDRFDYYQVLCSTGLTGRCYWEVEWNGNVSIAVSYRGISRKGKSNDCWFGNNNQSWSLRCYSGFYSFRHNNIITRTFCPCGSSGRVGVYVDCPDGRLSFYEVSSDSLTLIHTVCTSFTDTLYPGFWIGFIGSSVSLSPL</sequence>
<dbReference type="Pfam" id="PF17779">
    <property type="entry name" value="WHD_NOD2"/>
    <property type="match status" value="1"/>
</dbReference>
<dbReference type="SMART" id="SM00449">
    <property type="entry name" value="SPRY"/>
    <property type="match status" value="1"/>
</dbReference>
<dbReference type="PANTHER" id="PTHR24106">
    <property type="entry name" value="NACHT, LRR AND CARD DOMAINS-CONTAINING"/>
    <property type="match status" value="1"/>
</dbReference>
<evidence type="ECO:0008006" key="11">
    <source>
        <dbReference type="Google" id="ProtNLM"/>
    </source>
</evidence>
<dbReference type="SUPFAM" id="SSF52047">
    <property type="entry name" value="RNI-like"/>
    <property type="match status" value="1"/>
</dbReference>
<evidence type="ECO:0000256" key="1">
    <source>
        <dbReference type="ARBA" id="ARBA00004496"/>
    </source>
</evidence>
<evidence type="ECO:0000256" key="2">
    <source>
        <dbReference type="ARBA" id="ARBA00022490"/>
    </source>
</evidence>
<dbReference type="PROSITE" id="PS50188">
    <property type="entry name" value="B302_SPRY"/>
    <property type="match status" value="1"/>
</dbReference>
<dbReference type="InterPro" id="IPR003877">
    <property type="entry name" value="SPRY_dom"/>
</dbReference>
<dbReference type="Pfam" id="PF13516">
    <property type="entry name" value="LRR_6"/>
    <property type="match status" value="2"/>
</dbReference>
<dbReference type="Pfam" id="PF13765">
    <property type="entry name" value="PRY"/>
    <property type="match status" value="1"/>
</dbReference>
<feature type="domain" description="B30.2/SPRY" evidence="7">
    <location>
        <begin position="785"/>
        <end position="976"/>
    </location>
</feature>
<dbReference type="Ensembl" id="ENSGWIT00000036038.1">
    <property type="protein sequence ID" value="ENSGWIP00000033134.1"/>
    <property type="gene ID" value="ENSGWIG00000017022.1"/>
</dbReference>
<evidence type="ECO:0000256" key="5">
    <source>
        <dbReference type="ARBA" id="ARBA00022741"/>
    </source>
</evidence>
<evidence type="ECO:0000313" key="9">
    <source>
        <dbReference type="Ensembl" id="ENSGWIP00000033134.1"/>
    </source>
</evidence>
<dbReference type="SUPFAM" id="SSF49899">
    <property type="entry name" value="Concanavalin A-like lectins/glucanases"/>
    <property type="match status" value="1"/>
</dbReference>
<dbReference type="GO" id="GO:0005737">
    <property type="term" value="C:cytoplasm"/>
    <property type="evidence" value="ECO:0007669"/>
    <property type="project" value="UniProtKB-SubCell"/>
</dbReference>
<reference evidence="9" key="1">
    <citation type="submission" date="2025-08" db="UniProtKB">
        <authorList>
            <consortium name="Ensembl"/>
        </authorList>
    </citation>
    <scope>IDENTIFICATION</scope>
</reference>
<feature type="domain" description="NACHT" evidence="8">
    <location>
        <begin position="109"/>
        <end position="243"/>
    </location>
</feature>
<dbReference type="CDD" id="cd16040">
    <property type="entry name" value="SPRY_PRY_SNTX"/>
    <property type="match status" value="1"/>
</dbReference>
<comment type="subcellular location">
    <subcellularLocation>
        <location evidence="1">Cytoplasm</location>
    </subcellularLocation>
</comment>